<reference evidence="1" key="2">
    <citation type="submission" date="2020-05" db="UniProtKB">
        <authorList>
            <consortium name="EnsemblMetazoa"/>
        </authorList>
    </citation>
    <scope>IDENTIFICATION</scope>
    <source>
        <strain evidence="1">IAEA</strain>
    </source>
</reference>
<dbReference type="VEuPathDB" id="VectorBase:GBRI005188"/>
<reference evidence="2" key="1">
    <citation type="submission" date="2014-03" db="EMBL/GenBank/DDBJ databases">
        <authorList>
            <person name="Aksoy S."/>
            <person name="Warren W."/>
            <person name="Wilson R.K."/>
        </authorList>
    </citation>
    <scope>NUCLEOTIDE SEQUENCE [LARGE SCALE GENOMIC DNA]</scope>
    <source>
        <strain evidence="2">IAEA</strain>
    </source>
</reference>
<proteinExistence type="predicted"/>
<name>A0A1A9W3L9_9MUSC</name>
<dbReference type="AlphaFoldDB" id="A0A1A9W3L9"/>
<organism evidence="1 2">
    <name type="scientific">Glossina brevipalpis</name>
    <dbReference type="NCBI Taxonomy" id="37001"/>
    <lineage>
        <taxon>Eukaryota</taxon>
        <taxon>Metazoa</taxon>
        <taxon>Ecdysozoa</taxon>
        <taxon>Arthropoda</taxon>
        <taxon>Hexapoda</taxon>
        <taxon>Insecta</taxon>
        <taxon>Pterygota</taxon>
        <taxon>Neoptera</taxon>
        <taxon>Endopterygota</taxon>
        <taxon>Diptera</taxon>
        <taxon>Brachycera</taxon>
        <taxon>Muscomorpha</taxon>
        <taxon>Hippoboscoidea</taxon>
        <taxon>Glossinidae</taxon>
        <taxon>Glossina</taxon>
    </lineage>
</organism>
<dbReference type="Proteomes" id="UP000091820">
    <property type="component" value="Unassembled WGS sequence"/>
</dbReference>
<evidence type="ECO:0000313" key="1">
    <source>
        <dbReference type="EnsemblMetazoa" id="GBRI005188-PA"/>
    </source>
</evidence>
<protein>
    <submittedName>
        <fullName evidence="1">Uncharacterized protein</fullName>
    </submittedName>
</protein>
<sequence length="211" mass="23555">MLLLAPLCKTRVPNCGHHGRSNIILGMDFVAKHGFVPDLERQVLQYANMALPLTTEYGRDPEELQIVIEQLQEIPPNSEAILWATSNGDLGTSRTWVVEPAKNYTADTIIVGKAVVTPINNLIPVRFPVKSVVEGSSEQQDLTQKELHKTNKLGPGKGNRINNLAVENAHEADTKFLLISIKYYFCPIFSGNWASRGEKQMMPSPYHHKIL</sequence>
<evidence type="ECO:0000313" key="2">
    <source>
        <dbReference type="Proteomes" id="UP000091820"/>
    </source>
</evidence>
<keyword evidence="2" id="KW-1185">Reference proteome</keyword>
<dbReference type="STRING" id="37001.A0A1A9W3L9"/>
<accession>A0A1A9W3L9</accession>
<dbReference type="EnsemblMetazoa" id="GBRI005188-RA">
    <property type="protein sequence ID" value="GBRI005188-PA"/>
    <property type="gene ID" value="GBRI005188"/>
</dbReference>